<dbReference type="SUPFAM" id="SSF50978">
    <property type="entry name" value="WD40 repeat-like"/>
    <property type="match status" value="1"/>
</dbReference>
<keyword evidence="4" id="KW-0853">WD repeat</keyword>
<comment type="similarity">
    <text evidence="3">Belongs to the UTP5 family.</text>
</comment>
<dbReference type="Pfam" id="PF04003">
    <property type="entry name" value="Utp12"/>
    <property type="match status" value="1"/>
</dbReference>
<evidence type="ECO:0000256" key="3">
    <source>
        <dbReference type="ARBA" id="ARBA00038335"/>
    </source>
</evidence>
<dbReference type="PROSITE" id="PS50082">
    <property type="entry name" value="WD_REPEATS_2"/>
    <property type="match status" value="1"/>
</dbReference>
<keyword evidence="8" id="KW-1185">Reference proteome</keyword>
<dbReference type="GeneID" id="114338139"/>
<sequence>MASQFSEDGKYFAHLSTDGKLKIWDTLSNTFEQEFTPDFHLTSPCTCLHFIQNDSVKYKGGSPKKKKRRDSESVVSPKIVLGTTSGVLLLYSITNAGLENSFNSDTNQAINCLSTVDHNIIYSGLEQNVVIWNLEKQKVINKWKVGNEKVTAILAIPESSQLLTASRNIKLWDLEVKEVLRTFTGHKSEVMFLYYVNPYSRDGSYFMSGSKGDRTLSCWSLNTNVSEKNAVANFLMEDIVLNVSINVEDDGTTQMAATVRSGVVHFYRHTLNGKSGKPIKPKTTIQVVSDTGQSEEEVVNPIRIVGAFHRDSETLCIGHGTDVLLTFENIVPNTSRKLHCLIRQDPQKLKSQKNLQSTKTITPVVNDSVQYLTPETSVISSTKRKNDGTLEVPMEKRLENLSLGKAEGGKVPKADNVAQLLIQGLHSKDKKILRTVLYQKNEEVVRNTVKRLPVTAFVPLLQELASYIQGKTLSSQMGSMWMKYILQMHAGILMSNPQLPDLLSATLGSIQSRLGLLTPLNRLKGRLDLLIPQVSSSFQQHSTENEQALLVYNDRDTSDSEDEELQVDAQSESGSEWEEESNPELITENNIGSDVEENGDGKEEEDDGGEEEEDSGEEENDDEPMSS</sequence>
<proteinExistence type="inferred from homology"/>
<accession>A0ABM5L7J2</accession>
<dbReference type="InterPro" id="IPR052414">
    <property type="entry name" value="U3_snoRNA-assoc_WDR"/>
</dbReference>
<dbReference type="InterPro" id="IPR007148">
    <property type="entry name" value="SSU_processome_Utp12"/>
</dbReference>
<dbReference type="RefSeq" id="XP_050518406.1">
    <property type="nucleotide sequence ID" value="XM_050662449.1"/>
</dbReference>
<dbReference type="EnsemblMetazoa" id="XM_050662449.1">
    <property type="protein sequence ID" value="XP_050518406.1"/>
    <property type="gene ID" value="LOC114338139"/>
</dbReference>
<reference evidence="7" key="1">
    <citation type="submission" date="2025-05" db="UniProtKB">
        <authorList>
            <consortium name="EnsemblMetazoa"/>
        </authorList>
    </citation>
    <scope>IDENTIFICATION</scope>
</reference>
<evidence type="ECO:0000256" key="1">
    <source>
        <dbReference type="ARBA" id="ARBA00004123"/>
    </source>
</evidence>
<evidence type="ECO:0000259" key="6">
    <source>
        <dbReference type="Pfam" id="PF04003"/>
    </source>
</evidence>
<dbReference type="InterPro" id="IPR015943">
    <property type="entry name" value="WD40/YVTN_repeat-like_dom_sf"/>
</dbReference>
<evidence type="ECO:0000313" key="8">
    <source>
        <dbReference type="Proteomes" id="UP001652700"/>
    </source>
</evidence>
<feature type="domain" description="Small-subunit processome Utp12" evidence="6">
    <location>
        <begin position="429"/>
        <end position="530"/>
    </location>
</feature>
<keyword evidence="2" id="KW-0539">Nucleus</keyword>
<evidence type="ECO:0000256" key="5">
    <source>
        <dbReference type="SAM" id="MobiDB-lite"/>
    </source>
</evidence>
<dbReference type="InterPro" id="IPR001680">
    <property type="entry name" value="WD40_rpt"/>
</dbReference>
<feature type="compositionally biased region" description="Acidic residues" evidence="5">
    <location>
        <begin position="594"/>
        <end position="627"/>
    </location>
</feature>
<dbReference type="InterPro" id="IPR036322">
    <property type="entry name" value="WD40_repeat_dom_sf"/>
</dbReference>
<dbReference type="Proteomes" id="UP001652700">
    <property type="component" value="Unplaced"/>
</dbReference>
<dbReference type="PANTHER" id="PTHR44267">
    <property type="entry name" value="WD REPEAT-CONTAINING PROTEIN 43"/>
    <property type="match status" value="1"/>
</dbReference>
<evidence type="ECO:0000313" key="7">
    <source>
        <dbReference type="EnsemblMetazoa" id="XP_050518406.1"/>
    </source>
</evidence>
<protein>
    <recommendedName>
        <fullName evidence="6">Small-subunit processome Utp12 domain-containing protein</fullName>
    </recommendedName>
</protein>
<dbReference type="SMART" id="SM00320">
    <property type="entry name" value="WD40"/>
    <property type="match status" value="3"/>
</dbReference>
<comment type="subcellular location">
    <subcellularLocation>
        <location evidence="1">Nucleus</location>
    </subcellularLocation>
</comment>
<organism evidence="7 8">
    <name type="scientific">Diabrotica virgifera virgifera</name>
    <name type="common">western corn rootworm</name>
    <dbReference type="NCBI Taxonomy" id="50390"/>
    <lineage>
        <taxon>Eukaryota</taxon>
        <taxon>Metazoa</taxon>
        <taxon>Ecdysozoa</taxon>
        <taxon>Arthropoda</taxon>
        <taxon>Hexapoda</taxon>
        <taxon>Insecta</taxon>
        <taxon>Pterygota</taxon>
        <taxon>Neoptera</taxon>
        <taxon>Endopterygota</taxon>
        <taxon>Coleoptera</taxon>
        <taxon>Polyphaga</taxon>
        <taxon>Cucujiformia</taxon>
        <taxon>Chrysomeloidea</taxon>
        <taxon>Chrysomelidae</taxon>
        <taxon>Galerucinae</taxon>
        <taxon>Diabroticina</taxon>
        <taxon>Diabroticites</taxon>
        <taxon>Diabrotica</taxon>
    </lineage>
</organism>
<feature type="repeat" description="WD" evidence="4">
    <location>
        <begin position="1"/>
        <end position="34"/>
    </location>
</feature>
<evidence type="ECO:0000256" key="2">
    <source>
        <dbReference type="ARBA" id="ARBA00023242"/>
    </source>
</evidence>
<dbReference type="Gene3D" id="2.130.10.10">
    <property type="entry name" value="YVTN repeat-like/Quinoprotein amine dehydrogenase"/>
    <property type="match status" value="1"/>
</dbReference>
<name>A0ABM5L7J2_DIAVI</name>
<dbReference type="Pfam" id="PF00400">
    <property type="entry name" value="WD40"/>
    <property type="match status" value="1"/>
</dbReference>
<evidence type="ECO:0000256" key="4">
    <source>
        <dbReference type="PROSITE-ProRule" id="PRU00221"/>
    </source>
</evidence>
<feature type="region of interest" description="Disordered" evidence="5">
    <location>
        <begin position="556"/>
        <end position="627"/>
    </location>
</feature>
<dbReference type="PANTHER" id="PTHR44267:SF1">
    <property type="entry name" value="WD REPEAT-CONTAINING PROTEIN 43"/>
    <property type="match status" value="1"/>
</dbReference>